<sequence>MSGQTYKIAVLPGDGSRGAADGGRAVPAPVPFITAL</sequence>
<evidence type="ECO:0000313" key="8">
    <source>
        <dbReference type="Proteomes" id="UP000476176"/>
    </source>
</evidence>
<evidence type="ECO:0000313" key="3">
    <source>
        <dbReference type="EMBL" id="KAE9054010.1"/>
    </source>
</evidence>
<reference evidence="7 8" key="1">
    <citation type="submission" date="2018-09" db="EMBL/GenBank/DDBJ databases">
        <title>Genomic investigation of the strawberry pathogen Phytophthora fragariae indicates pathogenicity is determined by transcriptional variation in three key races.</title>
        <authorList>
            <person name="Adams T.M."/>
            <person name="Armitage A.D."/>
            <person name="Sobczyk M.K."/>
            <person name="Bates H.J."/>
            <person name="Dunwell J.M."/>
            <person name="Nellist C.F."/>
            <person name="Harrison R.J."/>
        </authorList>
    </citation>
    <scope>NUCLEOTIDE SEQUENCE [LARGE SCALE GENOMIC DNA]</scope>
    <source>
        <strain evidence="5 8">BC-23</strain>
        <strain evidence="4 6">NOV-5</strain>
        <strain evidence="3 9">ONT-3</strain>
        <strain evidence="2 7">SCRP245</strain>
    </source>
</reference>
<dbReference type="Proteomes" id="UP000440732">
    <property type="component" value="Unassembled WGS sequence"/>
</dbReference>
<dbReference type="EMBL" id="QXFW01001882">
    <property type="protein sequence ID" value="KAE8984639.1"/>
    <property type="molecule type" value="Genomic_DNA"/>
</dbReference>
<evidence type="ECO:0000313" key="9">
    <source>
        <dbReference type="Proteomes" id="UP000488956"/>
    </source>
</evidence>
<proteinExistence type="predicted"/>
<comment type="caution">
    <text evidence="2">The sequence shown here is derived from an EMBL/GenBank/DDBJ whole genome shotgun (WGS) entry which is preliminary data.</text>
</comment>
<evidence type="ECO:0000313" key="1">
    <source>
        <dbReference type="EMBL" id="KAE8953106.1"/>
    </source>
</evidence>
<dbReference type="EMBL" id="QXFX01010176">
    <property type="protein sequence ID" value="KAE9054010.1"/>
    <property type="molecule type" value="Genomic_DNA"/>
</dbReference>
<dbReference type="EMBL" id="QXFW01010198">
    <property type="protein sequence ID" value="KAE8953106.1"/>
    <property type="molecule type" value="Genomic_DNA"/>
</dbReference>
<evidence type="ECO:0000313" key="5">
    <source>
        <dbReference type="EMBL" id="KAE9194327.1"/>
    </source>
</evidence>
<protein>
    <recommendedName>
        <fullName evidence="10">Isopropylmalate dehydrogenase-like domain-containing protein</fullName>
    </recommendedName>
</protein>
<gene>
    <name evidence="5" type="ORF">PF004_g20752</name>
    <name evidence="4" type="ORF">PF006_g25566</name>
    <name evidence="3" type="ORF">PF010_g32708</name>
    <name evidence="2" type="ORF">PF011_g20700</name>
    <name evidence="1" type="ORF">PF011_g32506</name>
</gene>
<evidence type="ECO:0008006" key="10">
    <source>
        <dbReference type="Google" id="ProtNLM"/>
    </source>
</evidence>
<evidence type="ECO:0000313" key="2">
    <source>
        <dbReference type="EMBL" id="KAE8984639.1"/>
    </source>
</evidence>
<accession>A0A6A3INT7</accession>
<dbReference type="Proteomes" id="UP000488956">
    <property type="component" value="Unassembled WGS sequence"/>
</dbReference>
<dbReference type="Proteomes" id="UP000460718">
    <property type="component" value="Unassembled WGS sequence"/>
</dbReference>
<organism evidence="2 7">
    <name type="scientific">Phytophthora fragariae</name>
    <dbReference type="NCBI Taxonomy" id="53985"/>
    <lineage>
        <taxon>Eukaryota</taxon>
        <taxon>Sar</taxon>
        <taxon>Stramenopiles</taxon>
        <taxon>Oomycota</taxon>
        <taxon>Peronosporomycetes</taxon>
        <taxon>Peronosporales</taxon>
        <taxon>Peronosporaceae</taxon>
        <taxon>Phytophthora</taxon>
    </lineage>
</organism>
<feature type="non-terminal residue" evidence="2">
    <location>
        <position position="36"/>
    </location>
</feature>
<evidence type="ECO:0000313" key="4">
    <source>
        <dbReference type="EMBL" id="KAE9088504.1"/>
    </source>
</evidence>
<dbReference type="EMBL" id="QXGA01003029">
    <property type="protein sequence ID" value="KAE9088504.1"/>
    <property type="molecule type" value="Genomic_DNA"/>
</dbReference>
<dbReference type="EMBL" id="QXGC01001886">
    <property type="protein sequence ID" value="KAE9194327.1"/>
    <property type="molecule type" value="Genomic_DNA"/>
</dbReference>
<evidence type="ECO:0000313" key="7">
    <source>
        <dbReference type="Proteomes" id="UP000460718"/>
    </source>
</evidence>
<evidence type="ECO:0000313" key="6">
    <source>
        <dbReference type="Proteomes" id="UP000440732"/>
    </source>
</evidence>
<dbReference type="Proteomes" id="UP000476176">
    <property type="component" value="Unassembled WGS sequence"/>
</dbReference>
<dbReference type="AlphaFoldDB" id="A0A6A3INT7"/>
<name>A0A6A3INT7_9STRA</name>